<dbReference type="PANTHER" id="PTHR48081">
    <property type="entry name" value="AB HYDROLASE SUPERFAMILY PROTEIN C4A8.06C"/>
    <property type="match status" value="1"/>
</dbReference>
<dbReference type="Gene3D" id="3.40.50.1820">
    <property type="entry name" value="alpha/beta hydrolase"/>
    <property type="match status" value="1"/>
</dbReference>
<dbReference type="KEGG" id="lalw:BTM29_11750"/>
<feature type="domain" description="BD-FAE-like" evidence="2">
    <location>
        <begin position="52"/>
        <end position="259"/>
    </location>
</feature>
<dbReference type="InterPro" id="IPR049492">
    <property type="entry name" value="BD-FAE-like_dom"/>
</dbReference>
<sequence length="299" mass="32842">MGLKNNDQKGEVIMKVKVTVPKINEYHDIAYSQIKENDTIREMHMSLLVPDTDVAKPAVIYFPGGGFTSANYHKFIQMRTAIAQRGIVVAAAEYRVVPDAFPGILNDGKNALGYIRNNAKKYGIDPEKIAVMGDSAGGYLAQFLGTTAEKSEYMPDTGEVVNTTVSAVVSLYGISNLLTIGKGIDTDFHKSTTSTEALLVNGVSFGEDTAHAISDVEENAKFASPIDHVKKGLEPFLLMHGDSDTIVSKYQAEEMESRLKEDDVPVDKVVVEGADHATIEWYQPEIIDFVCDWLVEKLF</sequence>
<reference evidence="4" key="1">
    <citation type="submission" date="2016-12" db="EMBL/GenBank/DDBJ databases">
        <authorList>
            <person name="Jung M.Y."/>
            <person name="Lee S.H."/>
        </authorList>
    </citation>
    <scope>NUCLEOTIDE SEQUENCE [LARGE SCALE GENOMIC DNA]</scope>
    <source>
        <strain evidence="4">WiKim39</strain>
    </source>
</reference>
<dbReference type="InterPro" id="IPR029058">
    <property type="entry name" value="AB_hydrolase_fold"/>
</dbReference>
<evidence type="ECO:0000313" key="4">
    <source>
        <dbReference type="Proteomes" id="UP000187499"/>
    </source>
</evidence>
<dbReference type="InterPro" id="IPR050300">
    <property type="entry name" value="GDXG_lipolytic_enzyme"/>
</dbReference>
<protein>
    <recommendedName>
        <fullName evidence="2">BD-FAE-like domain-containing protein</fullName>
    </recommendedName>
</protein>
<gene>
    <name evidence="3" type="ORF">BTM29_11750</name>
</gene>
<dbReference type="SUPFAM" id="SSF53474">
    <property type="entry name" value="alpha/beta-Hydrolases"/>
    <property type="match status" value="1"/>
</dbReference>
<dbReference type="EMBL" id="CP019323">
    <property type="protein sequence ID" value="APX73182.1"/>
    <property type="molecule type" value="Genomic_DNA"/>
</dbReference>
<organism evidence="3 4">
    <name type="scientific">Companilactobacillus allii</name>
    <dbReference type="NCBI Taxonomy" id="1847728"/>
    <lineage>
        <taxon>Bacteria</taxon>
        <taxon>Bacillati</taxon>
        <taxon>Bacillota</taxon>
        <taxon>Bacilli</taxon>
        <taxon>Lactobacillales</taxon>
        <taxon>Lactobacillaceae</taxon>
        <taxon>Companilactobacillus</taxon>
    </lineage>
</organism>
<evidence type="ECO:0000313" key="3">
    <source>
        <dbReference type="EMBL" id="APX73182.1"/>
    </source>
</evidence>
<dbReference type="GO" id="GO:0016787">
    <property type="term" value="F:hydrolase activity"/>
    <property type="evidence" value="ECO:0007669"/>
    <property type="project" value="UniProtKB-KW"/>
</dbReference>
<evidence type="ECO:0000256" key="1">
    <source>
        <dbReference type="ARBA" id="ARBA00022801"/>
    </source>
</evidence>
<keyword evidence="1" id="KW-0378">Hydrolase</keyword>
<proteinExistence type="predicted"/>
<evidence type="ECO:0000259" key="2">
    <source>
        <dbReference type="Pfam" id="PF20434"/>
    </source>
</evidence>
<dbReference type="Pfam" id="PF20434">
    <property type="entry name" value="BD-FAE"/>
    <property type="match status" value="1"/>
</dbReference>
<name>A0A1P8Q5R8_9LACO</name>
<accession>A0A1P8Q5R8</accession>
<dbReference type="STRING" id="1847728.BTM29_11750"/>
<dbReference type="Proteomes" id="UP000187499">
    <property type="component" value="Chromosome"/>
</dbReference>
<keyword evidence="4" id="KW-1185">Reference proteome</keyword>
<dbReference type="AlphaFoldDB" id="A0A1P8Q5R8"/>